<dbReference type="Gene3D" id="2.30.110.10">
    <property type="entry name" value="Electron Transport, Fmn-binding Protein, Chain A"/>
    <property type="match status" value="1"/>
</dbReference>
<protein>
    <recommendedName>
        <fullName evidence="2">Pyridoxamine 5'-phosphate oxidase N-terminal domain-containing protein</fullName>
    </recommendedName>
</protein>
<proteinExistence type="predicted"/>
<feature type="compositionally biased region" description="Low complexity" evidence="1">
    <location>
        <begin position="134"/>
        <end position="145"/>
    </location>
</feature>
<dbReference type="Proteomes" id="UP000252355">
    <property type="component" value="Unassembled WGS sequence"/>
</dbReference>
<evidence type="ECO:0000256" key="1">
    <source>
        <dbReference type="SAM" id="MobiDB-lite"/>
    </source>
</evidence>
<evidence type="ECO:0000259" key="2">
    <source>
        <dbReference type="Pfam" id="PF01243"/>
    </source>
</evidence>
<dbReference type="EMBL" id="QOQW01000013">
    <property type="protein sequence ID" value="RCK79445.1"/>
    <property type="molecule type" value="Genomic_DNA"/>
</dbReference>
<comment type="caution">
    <text evidence="3">The sequence shown here is derived from an EMBL/GenBank/DDBJ whole genome shotgun (WGS) entry which is preliminary data.</text>
</comment>
<dbReference type="SUPFAM" id="SSF50475">
    <property type="entry name" value="FMN-binding split barrel"/>
    <property type="match status" value="1"/>
</dbReference>
<feature type="domain" description="Pyridoxamine 5'-phosphate oxidase N-terminal" evidence="2">
    <location>
        <begin position="4"/>
        <end position="99"/>
    </location>
</feature>
<dbReference type="InterPro" id="IPR011576">
    <property type="entry name" value="Pyridox_Oxase_N"/>
</dbReference>
<dbReference type="Pfam" id="PF01243">
    <property type="entry name" value="PNPOx_N"/>
    <property type="match status" value="1"/>
</dbReference>
<reference evidence="3 4" key="1">
    <citation type="submission" date="2018-05" db="EMBL/GenBank/DDBJ databases">
        <title>A metagenomic window into the 2 km-deep terrestrial subsurface aquifer revealed taxonomically and functionally diverse microbial community comprising novel uncultured bacterial lineages.</title>
        <authorList>
            <person name="Kadnikov V.V."/>
            <person name="Mardanov A.V."/>
            <person name="Beletsky A.V."/>
            <person name="Banks D."/>
            <person name="Pimenov N.V."/>
            <person name="Frank Y.A."/>
            <person name="Karnachuk O.V."/>
            <person name="Ravin N.V."/>
        </authorList>
    </citation>
    <scope>NUCLEOTIDE SEQUENCE [LARGE SCALE GENOMIC DNA]</scope>
    <source>
        <strain evidence="3">BY5</strain>
    </source>
</reference>
<feature type="compositionally biased region" description="Low complexity" evidence="1">
    <location>
        <begin position="154"/>
        <end position="163"/>
    </location>
</feature>
<sequence length="174" mass="18658">MELPPEVLQTIKMTDFTAIVTLRADGTPHLVGAWNLLPASEGALILSGERYVETRRNLARDPRCWVLVASREMDTGYRLYGRGEVSARPEDIELVRRYWPRCHFAIRIQVDQVEDLAYWKALAFPRVGPAGPAGLAGPAGSAGATGPTGGTGATGAARPGDPGVPNDPSRGTHD</sequence>
<organism evidence="3 4">
    <name type="scientific">Candidatus Ozemobacter sibiricus</name>
    <dbReference type="NCBI Taxonomy" id="2268124"/>
    <lineage>
        <taxon>Bacteria</taxon>
        <taxon>Candidatus Ozemobacteria</taxon>
        <taxon>Candidatus Ozemobacterales</taxon>
        <taxon>Candidatus Ozemobacteraceae</taxon>
        <taxon>Candidatus Ozemobacter</taxon>
    </lineage>
</organism>
<feature type="region of interest" description="Disordered" evidence="1">
    <location>
        <begin position="134"/>
        <end position="174"/>
    </location>
</feature>
<evidence type="ECO:0000313" key="4">
    <source>
        <dbReference type="Proteomes" id="UP000252355"/>
    </source>
</evidence>
<evidence type="ECO:0000313" key="3">
    <source>
        <dbReference type="EMBL" id="RCK79445.1"/>
    </source>
</evidence>
<accession>A0A367ZMT8</accession>
<dbReference type="AlphaFoldDB" id="A0A367ZMT8"/>
<dbReference type="InterPro" id="IPR012349">
    <property type="entry name" value="Split_barrel_FMN-bd"/>
</dbReference>
<gene>
    <name evidence="3" type="ORF">OZSIB_0085</name>
</gene>
<name>A0A367ZMT8_9BACT</name>